<evidence type="ECO:0000313" key="2">
    <source>
        <dbReference type="EMBL" id="KPN29487.1"/>
    </source>
</evidence>
<gene>
    <name evidence="2" type="ORF">SY89_00200</name>
</gene>
<protein>
    <submittedName>
        <fullName evidence="2">Uncharacterized protein</fullName>
    </submittedName>
</protein>
<sequence>MALRVSLSYYDKVLAAIAASLAGGSLLGAATTYSYRAGLLVGALVATVFVYDAIFRNPPLPDGDARTTYAVVVWHLFLVMLAFPFLR</sequence>
<comment type="caution">
    <text evidence="2">The sequence shown here is derived from an EMBL/GenBank/DDBJ whole genome shotgun (WGS) entry which is preliminary data.</text>
</comment>
<reference evidence="3" key="1">
    <citation type="submission" date="2013-11" db="EMBL/GenBank/DDBJ databases">
        <authorList>
            <person name="Hoang H.T."/>
            <person name="Killian M.L."/>
            <person name="Madson D.M."/>
            <person name="Arruda P.H.E."/>
            <person name="Sun D."/>
            <person name="Schwartz K.J."/>
            <person name="Yoon K."/>
        </authorList>
    </citation>
    <scope>NUCLEOTIDE SEQUENCE [LARGE SCALE GENOMIC DNA]</scope>
    <source>
        <strain evidence="3">CDK2</strain>
    </source>
</reference>
<evidence type="ECO:0000256" key="1">
    <source>
        <dbReference type="SAM" id="Phobius"/>
    </source>
</evidence>
<dbReference type="AlphaFoldDB" id="A0A0P7GLQ0"/>
<dbReference type="RefSeq" id="WP_054582772.1">
    <property type="nucleotide sequence ID" value="NZ_LGUC01000001.1"/>
</dbReference>
<dbReference type="EMBL" id="LGUC01000001">
    <property type="protein sequence ID" value="KPN29487.1"/>
    <property type="molecule type" value="Genomic_DNA"/>
</dbReference>
<proteinExistence type="predicted"/>
<keyword evidence="1" id="KW-1133">Transmembrane helix</keyword>
<accession>A0A0P7GLQ0</accession>
<keyword evidence="1" id="KW-0812">Transmembrane</keyword>
<feature type="transmembrane region" description="Helical" evidence="1">
    <location>
        <begin position="67"/>
        <end position="86"/>
    </location>
</feature>
<dbReference type="Proteomes" id="UP000050535">
    <property type="component" value="Unassembled WGS sequence"/>
</dbReference>
<dbReference type="STRING" id="699431.SY89_00200"/>
<dbReference type="OrthoDB" id="205887at2157"/>
<keyword evidence="3" id="KW-1185">Reference proteome</keyword>
<dbReference type="Pfam" id="PF26047">
    <property type="entry name" value="DUF8015"/>
    <property type="match status" value="1"/>
</dbReference>
<feature type="transmembrane region" description="Helical" evidence="1">
    <location>
        <begin position="38"/>
        <end position="55"/>
    </location>
</feature>
<evidence type="ECO:0000313" key="3">
    <source>
        <dbReference type="Proteomes" id="UP000050535"/>
    </source>
</evidence>
<keyword evidence="1" id="KW-0472">Membrane</keyword>
<organism evidence="2 3">
    <name type="scientific">Halolamina pelagica</name>
    <dbReference type="NCBI Taxonomy" id="699431"/>
    <lineage>
        <taxon>Archaea</taxon>
        <taxon>Methanobacteriati</taxon>
        <taxon>Methanobacteriota</taxon>
        <taxon>Stenosarchaea group</taxon>
        <taxon>Halobacteria</taxon>
        <taxon>Halobacteriales</taxon>
        <taxon>Haloferacaceae</taxon>
    </lineage>
</organism>
<dbReference type="InterPro" id="IPR058328">
    <property type="entry name" value="DUF8015"/>
</dbReference>
<name>A0A0P7GLQ0_9EURY</name>